<keyword evidence="4" id="KW-0378">Hydrolase</keyword>
<dbReference type="InterPro" id="IPR002048">
    <property type="entry name" value="EF_hand_dom"/>
</dbReference>
<gene>
    <name evidence="9" type="ORF">C7B64_09595</name>
</gene>
<feature type="domain" description="PLD phosphodiesterase" evidence="7">
    <location>
        <begin position="421"/>
        <end position="448"/>
    </location>
</feature>
<comment type="similarity">
    <text evidence="2">Belongs to the phospholipase D family.</text>
</comment>
<dbReference type="InterPro" id="IPR003583">
    <property type="entry name" value="Hlx-hairpin-Hlx_DNA-bd_motif"/>
</dbReference>
<evidence type="ECO:0000313" key="9">
    <source>
        <dbReference type="EMBL" id="PSB03193.1"/>
    </source>
</evidence>
<dbReference type="SMART" id="SM00155">
    <property type="entry name" value="PLDc"/>
    <property type="match status" value="2"/>
</dbReference>
<dbReference type="PROSITE" id="PS00018">
    <property type="entry name" value="EF_HAND_1"/>
    <property type="match status" value="1"/>
</dbReference>
<dbReference type="GO" id="GO:0006281">
    <property type="term" value="P:DNA repair"/>
    <property type="evidence" value="ECO:0007669"/>
    <property type="project" value="InterPro"/>
</dbReference>
<dbReference type="EMBL" id="PVWJ01000038">
    <property type="protein sequence ID" value="PSB03193.1"/>
    <property type="molecule type" value="Genomic_DNA"/>
</dbReference>
<proteinExistence type="inferred from homology"/>
<dbReference type="SUPFAM" id="SSF56024">
    <property type="entry name" value="Phospholipase D/nuclease"/>
    <property type="match status" value="2"/>
</dbReference>
<dbReference type="InterPro" id="IPR010994">
    <property type="entry name" value="RuvA_2-like"/>
</dbReference>
<dbReference type="RefSeq" id="WP_106288428.1">
    <property type="nucleotide sequence ID" value="NZ_CAWNTC010000014.1"/>
</dbReference>
<dbReference type="CDD" id="cd09173">
    <property type="entry name" value="PLDc_Nuc_like_unchar1_2"/>
    <property type="match status" value="1"/>
</dbReference>
<accession>A0A2T1C500</accession>
<keyword evidence="10" id="KW-1185">Reference proteome</keyword>
<evidence type="ECO:0000259" key="8">
    <source>
        <dbReference type="PROSITE" id="PS50222"/>
    </source>
</evidence>
<dbReference type="GO" id="GO:0003677">
    <property type="term" value="F:DNA binding"/>
    <property type="evidence" value="ECO:0007669"/>
    <property type="project" value="InterPro"/>
</dbReference>
<dbReference type="PANTHER" id="PTHR43856:SF1">
    <property type="entry name" value="MITOCHONDRIAL CARDIOLIPIN HYDROLASE"/>
    <property type="match status" value="1"/>
</dbReference>
<organism evidence="9 10">
    <name type="scientific">Merismopedia glauca CCAP 1448/3</name>
    <dbReference type="NCBI Taxonomy" id="1296344"/>
    <lineage>
        <taxon>Bacteria</taxon>
        <taxon>Bacillati</taxon>
        <taxon>Cyanobacteriota</taxon>
        <taxon>Cyanophyceae</taxon>
        <taxon>Synechococcales</taxon>
        <taxon>Merismopediaceae</taxon>
        <taxon>Merismopedia</taxon>
    </lineage>
</organism>
<reference evidence="9 10" key="1">
    <citation type="submission" date="2018-02" db="EMBL/GenBank/DDBJ databases">
        <authorList>
            <person name="Cohen D.B."/>
            <person name="Kent A.D."/>
        </authorList>
    </citation>
    <scope>NUCLEOTIDE SEQUENCE [LARGE SCALE GENOMIC DNA]</scope>
    <source>
        <strain evidence="9 10">CCAP 1448/3</strain>
    </source>
</reference>
<dbReference type="InterPro" id="IPR001736">
    <property type="entry name" value="PLipase_D/transphosphatidylase"/>
</dbReference>
<evidence type="ECO:0000256" key="5">
    <source>
        <dbReference type="ARBA" id="ARBA00022963"/>
    </source>
</evidence>
<evidence type="ECO:0000256" key="2">
    <source>
        <dbReference type="ARBA" id="ARBA00008664"/>
    </source>
</evidence>
<keyword evidence="5" id="KW-0442">Lipid degradation</keyword>
<comment type="catalytic activity">
    <reaction evidence="1">
        <text>a 1,2-diacyl-sn-glycero-3-phosphocholine + H2O = a 1,2-diacyl-sn-glycero-3-phosphate + choline + H(+)</text>
        <dbReference type="Rhea" id="RHEA:14445"/>
        <dbReference type="ChEBI" id="CHEBI:15354"/>
        <dbReference type="ChEBI" id="CHEBI:15377"/>
        <dbReference type="ChEBI" id="CHEBI:15378"/>
        <dbReference type="ChEBI" id="CHEBI:57643"/>
        <dbReference type="ChEBI" id="CHEBI:58608"/>
        <dbReference type="EC" id="3.1.4.4"/>
    </reaction>
</comment>
<feature type="domain" description="EF-hand" evidence="8">
    <location>
        <begin position="166"/>
        <end position="201"/>
    </location>
</feature>
<evidence type="ECO:0000256" key="3">
    <source>
        <dbReference type="ARBA" id="ARBA00012027"/>
    </source>
</evidence>
<dbReference type="OrthoDB" id="155099at2"/>
<evidence type="ECO:0000256" key="1">
    <source>
        <dbReference type="ARBA" id="ARBA00000798"/>
    </source>
</evidence>
<dbReference type="GO" id="GO:0005509">
    <property type="term" value="F:calcium ion binding"/>
    <property type="evidence" value="ECO:0007669"/>
    <property type="project" value="InterPro"/>
</dbReference>
<dbReference type="GO" id="GO:0016042">
    <property type="term" value="P:lipid catabolic process"/>
    <property type="evidence" value="ECO:0007669"/>
    <property type="project" value="UniProtKB-KW"/>
</dbReference>
<dbReference type="Pfam" id="PF13091">
    <property type="entry name" value="PLDc_2"/>
    <property type="match status" value="2"/>
</dbReference>
<feature type="domain" description="PLD phosphodiesterase" evidence="7">
    <location>
        <begin position="217"/>
        <end position="244"/>
    </location>
</feature>
<dbReference type="SUPFAM" id="SSF47781">
    <property type="entry name" value="RuvA domain 2-like"/>
    <property type="match status" value="1"/>
</dbReference>
<evidence type="ECO:0000256" key="4">
    <source>
        <dbReference type="ARBA" id="ARBA00022801"/>
    </source>
</evidence>
<protein>
    <recommendedName>
        <fullName evidence="3">phospholipase D</fullName>
        <ecNumber evidence="3">3.1.4.4</ecNumber>
    </recommendedName>
</protein>
<dbReference type="GO" id="GO:0006793">
    <property type="term" value="P:phosphorus metabolic process"/>
    <property type="evidence" value="ECO:0007669"/>
    <property type="project" value="UniProtKB-ARBA"/>
</dbReference>
<dbReference type="GO" id="GO:0004630">
    <property type="term" value="F:phospholipase D activity"/>
    <property type="evidence" value="ECO:0007669"/>
    <property type="project" value="UniProtKB-EC"/>
</dbReference>
<dbReference type="Gene3D" id="1.10.150.320">
    <property type="entry name" value="Photosystem II 12 kDa extrinsic protein"/>
    <property type="match status" value="1"/>
</dbReference>
<comment type="caution">
    <text evidence="9">The sequence shown here is derived from an EMBL/GenBank/DDBJ whole genome shotgun (WGS) entry which is preliminary data.</text>
</comment>
<sequence>MLGFLSSTQPTVPVRAQCIAPLPLTSDLLKVFLTARIKTVDLWITLLLFCLSSCRSPDPSGSPKQTLRQDPYIQVYFNDNPASSYTEPYRHQTRSGDNLETEILSVIGSAKSTIDVAVQELKLPQIAQALAKQQQAGVKVRVILENTYAQPWSNFTPTQVNQLPAREKQRYEEFFKLVDRNGDRVLSQTEINLGDAVVILRQAKIPIVDDKADGSQGSGLMHHKFIIVDNQSAIVTSANFTHSDVFGDFSQPSSQGNANNLLKIDSPELANLFNQEFNLMWGDGAGGKLDSQFGVKKPFRGAKTVTVGESTVTVQFSPTSKTVPWMESTNGTISNTLFGATKQVDLALFVFSEQNIANFLESDRQKGVQIRLLVDRDFAYRPYSDALDLMGVAIPHNCQYEPGNRPWQSPINTVGVPILPPGDLLHHKFGVIDRETVITGSHNWSAAANYNNDETLLIIRNPTVAAHFQQEFDNLYSKSQLGIPKKLQSQIETGNRNCLPKVSSPVSNQRVNLNTATLAELTALPGVGDKLAMRIVEARQQSPFTSLEDLDRVPGIGDNLKKKLSDRITF</sequence>
<evidence type="ECO:0000256" key="6">
    <source>
        <dbReference type="ARBA" id="ARBA00023098"/>
    </source>
</evidence>
<dbReference type="GO" id="GO:0016891">
    <property type="term" value="F:RNA endonuclease activity producing 5'-phosphomonoesters, hydrolytic mechanism"/>
    <property type="evidence" value="ECO:0007669"/>
    <property type="project" value="TreeGrafter"/>
</dbReference>
<dbReference type="SMART" id="SM00278">
    <property type="entry name" value="HhH1"/>
    <property type="match status" value="2"/>
</dbReference>
<dbReference type="InterPro" id="IPR051406">
    <property type="entry name" value="PLD_domain"/>
</dbReference>
<dbReference type="AlphaFoldDB" id="A0A2T1C500"/>
<dbReference type="Gene3D" id="3.30.870.10">
    <property type="entry name" value="Endonuclease Chain A"/>
    <property type="match status" value="2"/>
</dbReference>
<dbReference type="InterPro" id="IPR018247">
    <property type="entry name" value="EF_Hand_1_Ca_BS"/>
</dbReference>
<dbReference type="PANTHER" id="PTHR43856">
    <property type="entry name" value="CARDIOLIPIN HYDROLASE"/>
    <property type="match status" value="1"/>
</dbReference>
<keyword evidence="6" id="KW-0443">Lipid metabolism</keyword>
<dbReference type="Proteomes" id="UP000238762">
    <property type="component" value="Unassembled WGS sequence"/>
</dbReference>
<evidence type="ECO:0000313" key="10">
    <source>
        <dbReference type="Proteomes" id="UP000238762"/>
    </source>
</evidence>
<evidence type="ECO:0000259" key="7">
    <source>
        <dbReference type="PROSITE" id="PS50035"/>
    </source>
</evidence>
<dbReference type="PROSITE" id="PS50035">
    <property type="entry name" value="PLD"/>
    <property type="match status" value="2"/>
</dbReference>
<dbReference type="CDD" id="cd09116">
    <property type="entry name" value="PLDc_Nuc_like"/>
    <property type="match status" value="1"/>
</dbReference>
<dbReference type="EC" id="3.1.4.4" evidence="3"/>
<dbReference type="InterPro" id="IPR025202">
    <property type="entry name" value="PLD-like_dom"/>
</dbReference>
<dbReference type="Pfam" id="PF12836">
    <property type="entry name" value="HHH_3"/>
    <property type="match status" value="1"/>
</dbReference>
<reference evidence="9 10" key="2">
    <citation type="submission" date="2018-03" db="EMBL/GenBank/DDBJ databases">
        <title>The ancient ancestry and fast evolution of plastids.</title>
        <authorList>
            <person name="Moore K.R."/>
            <person name="Magnabosco C."/>
            <person name="Momper L."/>
            <person name="Gold D.A."/>
            <person name="Bosak T."/>
            <person name="Fournier G.P."/>
        </authorList>
    </citation>
    <scope>NUCLEOTIDE SEQUENCE [LARGE SCALE GENOMIC DNA]</scope>
    <source>
        <strain evidence="9 10">CCAP 1448/3</strain>
    </source>
</reference>
<name>A0A2T1C500_9CYAN</name>
<dbReference type="PROSITE" id="PS50222">
    <property type="entry name" value="EF_HAND_2"/>
    <property type="match status" value="1"/>
</dbReference>